<dbReference type="RefSeq" id="WP_074794998.1">
    <property type="nucleotide sequence ID" value="NZ_FOAD01000006.1"/>
</dbReference>
<feature type="domain" description="Lactate racemase C-terminal" evidence="2">
    <location>
        <begin position="263"/>
        <end position="389"/>
    </location>
</feature>
<evidence type="ECO:0000259" key="1">
    <source>
        <dbReference type="Pfam" id="PF09861"/>
    </source>
</evidence>
<dbReference type="PANTHER" id="PTHR33171">
    <property type="entry name" value="LAR_N DOMAIN-CONTAINING PROTEIN"/>
    <property type="match status" value="1"/>
</dbReference>
<organism evidence="3 4">
    <name type="scientific">Haloferax larsenii</name>
    <dbReference type="NCBI Taxonomy" id="302484"/>
    <lineage>
        <taxon>Archaea</taxon>
        <taxon>Methanobacteriati</taxon>
        <taxon>Methanobacteriota</taxon>
        <taxon>Stenosarchaea group</taxon>
        <taxon>Halobacteria</taxon>
        <taxon>Halobacteriales</taxon>
        <taxon>Haloferacaceae</taxon>
        <taxon>Haloferax</taxon>
    </lineage>
</organism>
<evidence type="ECO:0000313" key="4">
    <source>
        <dbReference type="Proteomes" id="UP000183894"/>
    </source>
</evidence>
<dbReference type="EMBL" id="FOAD01000006">
    <property type="protein sequence ID" value="SEL62975.1"/>
    <property type="molecule type" value="Genomic_DNA"/>
</dbReference>
<evidence type="ECO:0000313" key="3">
    <source>
        <dbReference type="EMBL" id="SEL62975.1"/>
    </source>
</evidence>
<dbReference type="InterPro" id="IPR048520">
    <property type="entry name" value="LarA_C"/>
</dbReference>
<protein>
    <submittedName>
        <fullName evidence="3">Nickel-dependent lactate racemase</fullName>
    </submittedName>
</protein>
<proteinExistence type="predicted"/>
<gene>
    <name evidence="3" type="ORF">SAMN04488691_106148</name>
</gene>
<dbReference type="Pfam" id="PF09861">
    <property type="entry name" value="Lar_N"/>
    <property type="match status" value="1"/>
</dbReference>
<dbReference type="InterPro" id="IPR018657">
    <property type="entry name" value="LarA-like_N"/>
</dbReference>
<dbReference type="Proteomes" id="UP000183894">
    <property type="component" value="Unassembled WGS sequence"/>
</dbReference>
<dbReference type="InterPro" id="IPR043166">
    <property type="entry name" value="LarA-like_C"/>
</dbReference>
<dbReference type="Gene3D" id="3.90.226.30">
    <property type="match status" value="1"/>
</dbReference>
<name>A0A1H7RS22_HALLR</name>
<reference evidence="3 4" key="1">
    <citation type="submission" date="2016-10" db="EMBL/GenBank/DDBJ databases">
        <authorList>
            <person name="de Groot N.N."/>
        </authorList>
    </citation>
    <scope>NUCLEOTIDE SEQUENCE [LARGE SCALE GENOMIC DNA]</scope>
    <source>
        <strain evidence="3 4">CDM_5</strain>
    </source>
</reference>
<dbReference type="GO" id="GO:0050043">
    <property type="term" value="F:lactate racemase activity"/>
    <property type="evidence" value="ECO:0007669"/>
    <property type="project" value="InterPro"/>
</dbReference>
<evidence type="ECO:0000259" key="2">
    <source>
        <dbReference type="Pfam" id="PF21113"/>
    </source>
</evidence>
<accession>A0A1H7RS22</accession>
<dbReference type="InterPro" id="IPR048068">
    <property type="entry name" value="LarA-like"/>
</dbReference>
<dbReference type="OrthoDB" id="202618at2157"/>
<sequence length="402" mass="41994">MDLPLGDGTISLSLPSCDVDVARPPGGDPVDPRTAAEAAMQVPHGPPLASLVDSTDDVAIVVTDVTRDTPDDVLLDVLFDHLPVPRENVTVVVGLGLHRPMTDEELRDGLGEYAELAVNHDPDSVVTLGAVDGCPVAVHPAVASADIVLSTGMVEPHQYAGFSGGAKTVVIGAGSESIIRYTHGPKMLSNDGVRLGRVRGNPFRETLDRAGLVGGPDFCLNVTKGPGGFLGAAAGDPVSVVRSLAETAREALSVAIDDEYDAIVCGVGAPKDANLYQATRAATYVALGDRNPLREGGRLVVPAALPEGAGEGTGERRFYDALSTAEDAASLYESMREGYEPGAQRAFVVARVLREFDVFVTNSASPEVVDDCLMHARESVEDAIEDGSRVLVVPDALNTLLV</sequence>
<dbReference type="AlphaFoldDB" id="A0A1H7RS22"/>
<dbReference type="Gene3D" id="3.40.50.11440">
    <property type="match status" value="1"/>
</dbReference>
<feature type="domain" description="LarA-like N-terminal" evidence="1">
    <location>
        <begin position="6"/>
        <end position="191"/>
    </location>
</feature>
<dbReference type="Pfam" id="PF21113">
    <property type="entry name" value="LarA_C"/>
    <property type="match status" value="1"/>
</dbReference>
<dbReference type="PANTHER" id="PTHR33171:SF17">
    <property type="entry name" value="LARA-LIKE N-TERMINAL DOMAIN-CONTAINING PROTEIN"/>
    <property type="match status" value="1"/>
</dbReference>